<dbReference type="InterPro" id="IPR013099">
    <property type="entry name" value="K_chnl_dom"/>
</dbReference>
<dbReference type="GO" id="GO:0022841">
    <property type="term" value="F:potassium ion leak channel activity"/>
    <property type="evidence" value="ECO:0007669"/>
    <property type="project" value="TreeGrafter"/>
</dbReference>
<evidence type="ECO:0000256" key="4">
    <source>
        <dbReference type="ARBA" id="ARBA00022538"/>
    </source>
</evidence>
<proteinExistence type="inferred from homology"/>
<feature type="domain" description="Potassium channel" evidence="14">
    <location>
        <begin position="130"/>
        <end position="186"/>
    </location>
</feature>
<evidence type="ECO:0000256" key="10">
    <source>
        <dbReference type="ARBA" id="ARBA00023136"/>
    </source>
</evidence>
<feature type="transmembrane region" description="Helical" evidence="13">
    <location>
        <begin position="213"/>
        <end position="237"/>
    </location>
</feature>
<evidence type="ECO:0000313" key="16">
    <source>
        <dbReference type="Proteomes" id="UP001168821"/>
    </source>
</evidence>
<dbReference type="PRINTS" id="PR01333">
    <property type="entry name" value="2POREKCHANEL"/>
</dbReference>
<evidence type="ECO:0000256" key="1">
    <source>
        <dbReference type="ARBA" id="ARBA00004141"/>
    </source>
</evidence>
<keyword evidence="9 12" id="KW-0406">Ion transport</keyword>
<reference evidence="15" key="1">
    <citation type="journal article" date="2023" name="G3 (Bethesda)">
        <title>Whole genome assemblies of Zophobas morio and Tenebrio molitor.</title>
        <authorList>
            <person name="Kaur S."/>
            <person name="Stinson S.A."/>
            <person name="diCenzo G.C."/>
        </authorList>
    </citation>
    <scope>NUCLEOTIDE SEQUENCE</scope>
    <source>
        <strain evidence="15">QUZm001</strain>
    </source>
</reference>
<dbReference type="Gene3D" id="1.10.287.70">
    <property type="match status" value="1"/>
</dbReference>
<comment type="similarity">
    <text evidence="2 12">Belongs to the two pore domain potassium channel (TC 1.A.1.8) family.</text>
</comment>
<keyword evidence="11 12" id="KW-0407">Ion channel</keyword>
<evidence type="ECO:0000259" key="14">
    <source>
        <dbReference type="Pfam" id="PF07885"/>
    </source>
</evidence>
<feature type="transmembrane region" description="Helical" evidence="13">
    <location>
        <begin position="275"/>
        <end position="296"/>
    </location>
</feature>
<evidence type="ECO:0000256" key="5">
    <source>
        <dbReference type="ARBA" id="ARBA00022692"/>
    </source>
</evidence>
<accession>A0AA38M2R7</accession>
<keyword evidence="8 13" id="KW-1133">Transmembrane helix</keyword>
<evidence type="ECO:0000256" key="2">
    <source>
        <dbReference type="ARBA" id="ARBA00006666"/>
    </source>
</evidence>
<evidence type="ECO:0000256" key="13">
    <source>
        <dbReference type="SAM" id="Phobius"/>
    </source>
</evidence>
<name>A0AA38M2R7_9CUCU</name>
<keyword evidence="7" id="KW-0630">Potassium</keyword>
<keyword evidence="4" id="KW-0633">Potassium transport</keyword>
<feature type="transmembrane region" description="Helical" evidence="13">
    <location>
        <begin position="34"/>
        <end position="59"/>
    </location>
</feature>
<keyword evidence="10 13" id="KW-0472">Membrane</keyword>
<feature type="transmembrane region" description="Helical" evidence="13">
    <location>
        <begin position="132"/>
        <end position="150"/>
    </location>
</feature>
<evidence type="ECO:0000256" key="6">
    <source>
        <dbReference type="ARBA" id="ARBA00022826"/>
    </source>
</evidence>
<dbReference type="Proteomes" id="UP001168821">
    <property type="component" value="Unassembled WGS sequence"/>
</dbReference>
<keyword evidence="16" id="KW-1185">Reference proteome</keyword>
<dbReference type="Pfam" id="PF07885">
    <property type="entry name" value="Ion_trans_2"/>
    <property type="match status" value="2"/>
</dbReference>
<keyword evidence="6" id="KW-0631">Potassium channel</keyword>
<evidence type="ECO:0000256" key="9">
    <source>
        <dbReference type="ARBA" id="ARBA00023065"/>
    </source>
</evidence>
<feature type="transmembrane region" description="Helical" evidence="13">
    <location>
        <begin position="162"/>
        <end position="179"/>
    </location>
</feature>
<evidence type="ECO:0000313" key="15">
    <source>
        <dbReference type="EMBL" id="KAJ3641723.1"/>
    </source>
</evidence>
<organism evidence="15 16">
    <name type="scientific">Zophobas morio</name>
    <dbReference type="NCBI Taxonomy" id="2755281"/>
    <lineage>
        <taxon>Eukaryota</taxon>
        <taxon>Metazoa</taxon>
        <taxon>Ecdysozoa</taxon>
        <taxon>Arthropoda</taxon>
        <taxon>Hexapoda</taxon>
        <taxon>Insecta</taxon>
        <taxon>Pterygota</taxon>
        <taxon>Neoptera</taxon>
        <taxon>Endopterygota</taxon>
        <taxon>Coleoptera</taxon>
        <taxon>Polyphaga</taxon>
        <taxon>Cucujiformia</taxon>
        <taxon>Tenebrionidae</taxon>
        <taxon>Zophobas</taxon>
    </lineage>
</organism>
<evidence type="ECO:0000256" key="11">
    <source>
        <dbReference type="ARBA" id="ARBA00023303"/>
    </source>
</evidence>
<dbReference type="AlphaFoldDB" id="A0AA38M2R7"/>
<dbReference type="GO" id="GO:0015271">
    <property type="term" value="F:outward rectifier potassium channel activity"/>
    <property type="evidence" value="ECO:0007669"/>
    <property type="project" value="TreeGrafter"/>
</dbReference>
<dbReference type="GO" id="GO:0030322">
    <property type="term" value="P:stabilization of membrane potential"/>
    <property type="evidence" value="ECO:0007669"/>
    <property type="project" value="TreeGrafter"/>
</dbReference>
<sequence length="334" mass="38730">MNRRRYFRSSLRSRESSTSDIDPREKIKDYLRKFVAFMCSQVGVGALVVCYTIIGAVGFSRIESRYNDTIGDTVNEIRSNYSTELWFVAERWNVFNKTAFYLDTNEKLRSFQNEMVVVIKKGYHGPDSNTKWTFPAALMFCLSIITMIGYGNLVPKTSWGKFATVVYAVIGIPLYVLYFLNMGEILAGCFRWVYTWLYECSTRKNEKIQRRIVVPTTACLWVMGGYVLIGALMFSAWEQWTYLDSAYFCVTSLCKLGLGDFVPGAASKDGNESKLVINFIYILVGLGLVAMCFNLMREEVRVKVEEFREDFRQCLEDTRVRMFECCRKYKEEEF</sequence>
<dbReference type="PANTHER" id="PTHR11003">
    <property type="entry name" value="POTASSIUM CHANNEL, SUBFAMILY K"/>
    <property type="match status" value="1"/>
</dbReference>
<keyword evidence="3 12" id="KW-0813">Transport</keyword>
<dbReference type="InterPro" id="IPR003092">
    <property type="entry name" value="2pore_dom_K_chnl_TASK"/>
</dbReference>
<dbReference type="PRINTS" id="PR01095">
    <property type="entry name" value="TASKCHANNEL"/>
</dbReference>
<evidence type="ECO:0000256" key="3">
    <source>
        <dbReference type="ARBA" id="ARBA00022448"/>
    </source>
</evidence>
<dbReference type="EMBL" id="JALNTZ010000009">
    <property type="protein sequence ID" value="KAJ3641723.1"/>
    <property type="molecule type" value="Genomic_DNA"/>
</dbReference>
<evidence type="ECO:0000256" key="7">
    <source>
        <dbReference type="ARBA" id="ARBA00022958"/>
    </source>
</evidence>
<keyword evidence="5 12" id="KW-0812">Transmembrane</keyword>
<dbReference type="PANTHER" id="PTHR11003:SF87">
    <property type="entry name" value="POTASSIUM CHANNEL DOMAIN-CONTAINING PROTEIN"/>
    <property type="match status" value="1"/>
</dbReference>
<feature type="domain" description="Potassium channel" evidence="14">
    <location>
        <begin position="225"/>
        <end position="298"/>
    </location>
</feature>
<evidence type="ECO:0000256" key="12">
    <source>
        <dbReference type="RuleBase" id="RU003857"/>
    </source>
</evidence>
<dbReference type="SUPFAM" id="SSF81324">
    <property type="entry name" value="Voltage-gated potassium channels"/>
    <property type="match status" value="2"/>
</dbReference>
<dbReference type="InterPro" id="IPR003280">
    <property type="entry name" value="2pore_dom_K_chnl"/>
</dbReference>
<evidence type="ECO:0000256" key="8">
    <source>
        <dbReference type="ARBA" id="ARBA00022989"/>
    </source>
</evidence>
<dbReference type="GO" id="GO:0005886">
    <property type="term" value="C:plasma membrane"/>
    <property type="evidence" value="ECO:0007669"/>
    <property type="project" value="TreeGrafter"/>
</dbReference>
<comment type="caution">
    <text evidence="15">The sequence shown here is derived from an EMBL/GenBank/DDBJ whole genome shotgun (WGS) entry which is preliminary data.</text>
</comment>
<gene>
    <name evidence="15" type="ORF">Zmor_028205</name>
</gene>
<protein>
    <recommendedName>
        <fullName evidence="14">Potassium channel domain-containing protein</fullName>
    </recommendedName>
</protein>
<comment type="subcellular location">
    <subcellularLocation>
        <location evidence="1">Membrane</location>
        <topology evidence="1">Multi-pass membrane protein</topology>
    </subcellularLocation>
</comment>